<dbReference type="PANTHER" id="PTHR13710">
    <property type="entry name" value="DNA HELICASE RECQ FAMILY MEMBER"/>
    <property type="match status" value="1"/>
</dbReference>
<dbReference type="GeneID" id="12986110"/>
<feature type="region of interest" description="Disordered" evidence="5">
    <location>
        <begin position="732"/>
        <end position="772"/>
    </location>
</feature>
<keyword evidence="4" id="KW-0479">Metal-binding</keyword>
<reference evidence="8 9" key="1">
    <citation type="journal article" date="2005" name="Nature">
        <title>The genome sequence of the rice blast fungus Magnaporthe grisea.</title>
        <authorList>
            <person name="Dean R.A."/>
            <person name="Talbot N.J."/>
            <person name="Ebbole D.J."/>
            <person name="Farman M.L."/>
            <person name="Mitchell T.K."/>
            <person name="Orbach M.J."/>
            <person name="Thon M."/>
            <person name="Kulkarni R."/>
            <person name="Xu J.R."/>
            <person name="Pan H."/>
            <person name="Read N.D."/>
            <person name="Lee Y.H."/>
            <person name="Carbone I."/>
            <person name="Brown D."/>
            <person name="Oh Y.Y."/>
            <person name="Donofrio N."/>
            <person name="Jeong J.S."/>
            <person name="Soanes D.M."/>
            <person name="Djonovic S."/>
            <person name="Kolomiets E."/>
            <person name="Rehmeyer C."/>
            <person name="Li W."/>
            <person name="Harding M."/>
            <person name="Kim S."/>
            <person name="Lebrun M.H."/>
            <person name="Bohnert H."/>
            <person name="Coughlan S."/>
            <person name="Butler J."/>
            <person name="Calvo S."/>
            <person name="Ma L.J."/>
            <person name="Nicol R."/>
            <person name="Purcell S."/>
            <person name="Nusbaum C."/>
            <person name="Galagan J.E."/>
            <person name="Birren B.W."/>
        </authorList>
    </citation>
    <scope>NUCLEOTIDE SEQUENCE [LARGE SCALE GENOMIC DNA]</scope>
    <source>
        <strain evidence="9">70-15 / ATCC MYA-4617 / FGSC 8958</strain>
    </source>
</reference>
<feature type="compositionally biased region" description="Acidic residues" evidence="5">
    <location>
        <begin position="832"/>
        <end position="842"/>
    </location>
</feature>
<keyword evidence="4" id="KW-0862">Zinc</keyword>
<dbReference type="GO" id="GO:0005737">
    <property type="term" value="C:cytoplasm"/>
    <property type="evidence" value="ECO:0007669"/>
    <property type="project" value="TreeGrafter"/>
</dbReference>
<dbReference type="InterPro" id="IPR013087">
    <property type="entry name" value="Znf_C2H2_type"/>
</dbReference>
<dbReference type="eggNOG" id="KOG0351">
    <property type="taxonomic scope" value="Eukaryota"/>
</dbReference>
<proteinExistence type="inferred from homology"/>
<dbReference type="Gene3D" id="3.40.50.300">
    <property type="entry name" value="P-loop containing nucleotide triphosphate hydrolases"/>
    <property type="match status" value="2"/>
</dbReference>
<dbReference type="PANTHER" id="PTHR13710:SF154">
    <property type="entry name" value="RECQ HELICASE, PUTATIVE (AFU_ORTHOLOGUE AFUA_6G14720)-RELATED"/>
    <property type="match status" value="1"/>
</dbReference>
<keyword evidence="4" id="KW-0863">Zinc-finger</keyword>
<dbReference type="Pfam" id="PF00271">
    <property type="entry name" value="Helicase_C"/>
    <property type="match status" value="1"/>
</dbReference>
<evidence type="ECO:0000313" key="8">
    <source>
        <dbReference type="EMBL" id="EHA46777.1"/>
    </source>
</evidence>
<dbReference type="RefSeq" id="XP_003721520.1">
    <property type="nucleotide sequence ID" value="XM_003721472.1"/>
</dbReference>
<evidence type="ECO:0000256" key="5">
    <source>
        <dbReference type="SAM" id="MobiDB-lite"/>
    </source>
</evidence>
<dbReference type="GO" id="GO:0043138">
    <property type="term" value="F:3'-5' DNA helicase activity"/>
    <property type="evidence" value="ECO:0007669"/>
    <property type="project" value="UniProtKB-EC"/>
</dbReference>
<dbReference type="SUPFAM" id="SSF52540">
    <property type="entry name" value="P-loop containing nucleoside triphosphate hydrolases"/>
    <property type="match status" value="1"/>
</dbReference>
<dbReference type="KEGG" id="mgr:MGG_18098"/>
<dbReference type="EMBL" id="CM001237">
    <property type="protein sequence ID" value="EHA46777.1"/>
    <property type="molecule type" value="Genomic_DNA"/>
</dbReference>
<dbReference type="HOGENOM" id="CLU_001104_6_1_1"/>
<feature type="domain" description="Helicase C-terminal" evidence="7">
    <location>
        <begin position="1081"/>
        <end position="1240"/>
    </location>
</feature>
<reference key="2">
    <citation type="submission" date="2011-05" db="EMBL/GenBank/DDBJ databases">
        <title>The Genome Sequence of Magnaporthe oryzae 70-15.</title>
        <authorList>
            <consortium name="The Broad Institute Genome Sequencing Platform"/>
            <person name="Ma L.-J."/>
            <person name="Dead R."/>
            <person name="Young S.K."/>
            <person name="Zeng Q."/>
            <person name="Gargeya S."/>
            <person name="Fitzgerald M."/>
            <person name="Haas B."/>
            <person name="Abouelleil A."/>
            <person name="Alvarado L."/>
            <person name="Arachchi H.M."/>
            <person name="Berlin A."/>
            <person name="Brown A."/>
            <person name="Chapman S.B."/>
            <person name="Chen Z."/>
            <person name="Dunbar C."/>
            <person name="Freedman E."/>
            <person name="Gearin G."/>
            <person name="Gellesch M."/>
            <person name="Goldberg J."/>
            <person name="Griggs A."/>
            <person name="Gujja S."/>
            <person name="Heiman D."/>
            <person name="Howarth C."/>
            <person name="Larson L."/>
            <person name="Lui A."/>
            <person name="MacDonald P.J.P."/>
            <person name="Mehta T."/>
            <person name="Montmayeur A."/>
            <person name="Murphy C."/>
            <person name="Neiman D."/>
            <person name="Pearson M."/>
            <person name="Priest M."/>
            <person name="Roberts A."/>
            <person name="Saif S."/>
            <person name="Shea T."/>
            <person name="Shenoy N."/>
            <person name="Sisk P."/>
            <person name="Stolte C."/>
            <person name="Sykes S."/>
            <person name="Yandava C."/>
            <person name="Wortman J."/>
            <person name="Nusbaum C."/>
            <person name="Birren B."/>
        </authorList>
    </citation>
    <scope>NUCLEOTIDE SEQUENCE</scope>
    <source>
        <strain>70-15</strain>
    </source>
</reference>
<dbReference type="InterPro" id="IPR022698">
    <property type="entry name" value="OrsD"/>
</dbReference>
<accession>G4NLH6</accession>
<sequence>MADIRPYVWVSKYKVVICTQCQFANAATEVEPHLRGTSHKMRPDQARKIAAAVGQLPNIYQDHNALREFAFPPPTCPEIPLLRPAQRDGFGCAECGWVCRQENSMRDHYRSKHAWQNPRTRGGKQVAAQLPWRTGVRLQRFFKNRQASSWFEVERPRATTDDPPVRAVATIDDIISKAVKLGQEKMCAMERIYHDRVEMANEKLEPNLWVQEVGWSRHLRGFSRMKIMALIDPIKEKERTLEAMWQSFHRAARQGQRMILQGEVDDIVLKTINRKDGDKRSDKRFSAKMEAETWKKYTEVMRQVICYMHRSQAMEDEERPAYRLTLQQGEWWDAFENAAAELAETRRPTKEQEERLDRLCVDAVVGLMDQILLRTGYENAVISGLAVMGLLPMAGWASPLNYTPKYSAVIKMTRILLASQIKYEDDEEMERLEAQGLEAEEANEQCVGMDRRAHEKVMRFMVRPTTQGRSSPMGWIYDRKAYGMAIRNTTVAEGFVSWKGDTITYRKIQFGMGQLVDMVHGMVAEAREVMAELLMMPEGQDHEQFPAINWAGLHDDQSDEAYGYLFLRDERNEWPVDGKTWLMGKISQQIELKRAWAGTEASPFSGEQVRRYERSVERFREQILLLMHITGGQPARGTEIIGLRMWNTGGGGTRNVFVDNGLISFVVLYHKNIRTTERAKAVSRFVPREVGLLLMWYMWLVLPFWQQVQGVVEGGDEASAFLWANKVMFSKAEESEDEDEEDDWDEDEDEDEDENEAEGARSTRVRDAIKEQGPIVHTAKAHGVWQSDRIRRRLQQHTQRFMGPAVDIISWRNIVVAISNRYLEGAFKVEGFSEDDDEDDGQEREASATDVLAAQTGHGARTRGMIYGLEMRRNVFGTANMRQKFRMASTQWHRFLGFGDKGFTDVEAAGTKRKRDPWSDSAEEARARRFKRMRVVNIHGALQRIMGEGAEFRGCQEQVVRSIFKGLTPIVQITGTGGGKSLSFILPAFCTGITGTTIVVVPLVALREDLWRRCRESGIEAHVWTSRGANRAAAIVFVTPESASTKMFRDFVNRLRVRQELVSTSATWVRYTKKVGGKQQAIEEAVEEAVGEARLRYGDDTRIIVYGGTIKRTETIGESLGCPIYHAGVADENGKKMIIQAWMREGGVIAATNALGVGLDVPDVRAVIHAGAPRRLRDYAQESGRAGRDGQKSEAIIMLRAGESGVGNTGLEVEMVEYICGDACRRSVLNEVMDGQTDRASCAGPGEEVCDVCQARGLGAVEQEWGSGDEEFAVMDDSNAALAESEQGRRREQQRQEWWLGRYLESWAESCLKFGAGRWRAVGFKCRRKTKNSDYKGKGPGRLGLEVVVVKEMQSVPVTRLMARSAHVRWRGGRKVRVKNNYGLKKRGAPPEPV</sequence>
<dbReference type="GO" id="GO:0008270">
    <property type="term" value="F:zinc ion binding"/>
    <property type="evidence" value="ECO:0007669"/>
    <property type="project" value="UniProtKB-KW"/>
</dbReference>
<organism evidence="8 9">
    <name type="scientific">Pyricularia oryzae (strain 70-15 / ATCC MYA-4617 / FGSC 8958)</name>
    <name type="common">Rice blast fungus</name>
    <name type="synonym">Magnaporthe oryzae</name>
    <dbReference type="NCBI Taxonomy" id="242507"/>
    <lineage>
        <taxon>Eukaryota</taxon>
        <taxon>Fungi</taxon>
        <taxon>Dikarya</taxon>
        <taxon>Ascomycota</taxon>
        <taxon>Pezizomycotina</taxon>
        <taxon>Sordariomycetes</taxon>
        <taxon>Sordariomycetidae</taxon>
        <taxon>Magnaporthales</taxon>
        <taxon>Pyriculariaceae</taxon>
        <taxon>Pyricularia</taxon>
    </lineage>
</organism>
<evidence type="ECO:0000259" key="6">
    <source>
        <dbReference type="PROSITE" id="PS50157"/>
    </source>
</evidence>
<protein>
    <recommendedName>
        <fullName evidence="3">DNA 3'-5' helicase</fullName>
        <ecNumber evidence="3">5.6.2.4</ecNumber>
    </recommendedName>
</protein>
<feature type="compositionally biased region" description="Basic and acidic residues" evidence="5">
    <location>
        <begin position="758"/>
        <end position="770"/>
    </location>
</feature>
<dbReference type="InParanoid" id="G4NLH6"/>
<dbReference type="GO" id="GO:0000724">
    <property type="term" value="P:double-strand break repair via homologous recombination"/>
    <property type="evidence" value="ECO:0007669"/>
    <property type="project" value="TreeGrafter"/>
</dbReference>
<dbReference type="Pfam" id="PF12013">
    <property type="entry name" value="OrsD"/>
    <property type="match status" value="1"/>
</dbReference>
<evidence type="ECO:0000256" key="2">
    <source>
        <dbReference type="ARBA" id="ARBA00034617"/>
    </source>
</evidence>
<dbReference type="EC" id="5.6.2.4" evidence="3"/>
<evidence type="ECO:0000256" key="1">
    <source>
        <dbReference type="ARBA" id="ARBA00005446"/>
    </source>
</evidence>
<evidence type="ECO:0000313" key="9">
    <source>
        <dbReference type="Proteomes" id="UP000009058"/>
    </source>
</evidence>
<dbReference type="PROSITE" id="PS00028">
    <property type="entry name" value="ZINC_FINGER_C2H2_1"/>
    <property type="match status" value="1"/>
</dbReference>
<name>G4NLH6_PYRO7</name>
<dbReference type="PROSITE" id="PS50157">
    <property type="entry name" value="ZINC_FINGER_C2H2_2"/>
    <property type="match status" value="1"/>
</dbReference>
<dbReference type="OrthoDB" id="5244177at2759"/>
<dbReference type="Proteomes" id="UP000009058">
    <property type="component" value="Chromosome 7"/>
</dbReference>
<dbReference type="SMR" id="G4NLH6"/>
<dbReference type="InterPro" id="IPR027417">
    <property type="entry name" value="P-loop_NTPase"/>
</dbReference>
<dbReference type="GO" id="GO:0009378">
    <property type="term" value="F:four-way junction helicase activity"/>
    <property type="evidence" value="ECO:0007669"/>
    <property type="project" value="TreeGrafter"/>
</dbReference>
<dbReference type="OMA" id="MFRERSI"/>
<feature type="region of interest" description="Disordered" evidence="5">
    <location>
        <begin position="832"/>
        <end position="851"/>
    </location>
</feature>
<comment type="catalytic activity">
    <reaction evidence="2">
        <text>Couples ATP hydrolysis with the unwinding of duplex DNA by translocating in the 3'-5' direction.</text>
        <dbReference type="EC" id="5.6.2.4"/>
    </reaction>
</comment>
<feature type="domain" description="C2H2-type" evidence="6">
    <location>
        <begin position="90"/>
        <end position="118"/>
    </location>
</feature>
<dbReference type="InterPro" id="IPR001650">
    <property type="entry name" value="Helicase_C-like"/>
</dbReference>
<feature type="compositionally biased region" description="Acidic residues" evidence="5">
    <location>
        <begin position="734"/>
        <end position="757"/>
    </location>
</feature>
<dbReference type="SMART" id="SM00355">
    <property type="entry name" value="ZnF_C2H2"/>
    <property type="match status" value="2"/>
</dbReference>
<dbReference type="GO" id="GO:0005694">
    <property type="term" value="C:chromosome"/>
    <property type="evidence" value="ECO:0007669"/>
    <property type="project" value="TreeGrafter"/>
</dbReference>
<comment type="similarity">
    <text evidence="1">Belongs to the helicase family. RecQ subfamily.</text>
</comment>
<evidence type="ECO:0000256" key="4">
    <source>
        <dbReference type="PROSITE-ProRule" id="PRU00042"/>
    </source>
</evidence>
<dbReference type="PROSITE" id="PS51194">
    <property type="entry name" value="HELICASE_CTER"/>
    <property type="match status" value="1"/>
</dbReference>
<evidence type="ECO:0000259" key="7">
    <source>
        <dbReference type="PROSITE" id="PS51194"/>
    </source>
</evidence>
<dbReference type="VEuPathDB" id="FungiDB:MGG_18098"/>
<evidence type="ECO:0000256" key="3">
    <source>
        <dbReference type="ARBA" id="ARBA00034808"/>
    </source>
</evidence>
<gene>
    <name evidence="8" type="ORF">MGG_18098</name>
</gene>
<keyword evidence="9" id="KW-1185">Reference proteome</keyword>
<dbReference type="SMART" id="SM00490">
    <property type="entry name" value="HELICc"/>
    <property type="match status" value="1"/>
</dbReference>